<dbReference type="Gene3D" id="2.60.120.10">
    <property type="entry name" value="Jelly Rolls"/>
    <property type="match status" value="1"/>
</dbReference>
<dbReference type="AlphaFoldDB" id="A0A1G7QGE5"/>
<dbReference type="InterPro" id="IPR013096">
    <property type="entry name" value="Cupin_2"/>
</dbReference>
<name>A0A1G7QGE5_9BACT</name>
<protein>
    <submittedName>
        <fullName evidence="2">Cupin domain-containing protein</fullName>
    </submittedName>
</protein>
<proteinExistence type="predicted"/>
<dbReference type="PIRSF" id="PIRSF029883">
    <property type="entry name" value="KdgF"/>
    <property type="match status" value="1"/>
</dbReference>
<reference evidence="3" key="1">
    <citation type="submission" date="2016-10" db="EMBL/GenBank/DDBJ databases">
        <authorList>
            <person name="Varghese N."/>
            <person name="Submissions S."/>
        </authorList>
    </citation>
    <scope>NUCLEOTIDE SEQUENCE [LARGE SCALE GENOMIC DNA]</scope>
    <source>
        <strain evidence="3">GAS232</strain>
    </source>
</reference>
<dbReference type="RefSeq" id="WP_083347200.1">
    <property type="nucleotide sequence ID" value="NZ_LT629690.1"/>
</dbReference>
<evidence type="ECO:0000313" key="3">
    <source>
        <dbReference type="Proteomes" id="UP000182427"/>
    </source>
</evidence>
<dbReference type="OrthoDB" id="9811153at2"/>
<organism evidence="2 3">
    <name type="scientific">Terriglobus roseus</name>
    <dbReference type="NCBI Taxonomy" id="392734"/>
    <lineage>
        <taxon>Bacteria</taxon>
        <taxon>Pseudomonadati</taxon>
        <taxon>Acidobacteriota</taxon>
        <taxon>Terriglobia</taxon>
        <taxon>Terriglobales</taxon>
        <taxon>Acidobacteriaceae</taxon>
        <taxon>Terriglobus</taxon>
    </lineage>
</organism>
<dbReference type="InterPro" id="IPR014710">
    <property type="entry name" value="RmlC-like_jellyroll"/>
</dbReference>
<dbReference type="PANTHER" id="PTHR40112">
    <property type="entry name" value="H2HPP ISOMERASE"/>
    <property type="match status" value="1"/>
</dbReference>
<dbReference type="InterPro" id="IPR011051">
    <property type="entry name" value="RmlC_Cupin_sf"/>
</dbReference>
<dbReference type="InterPro" id="IPR025499">
    <property type="entry name" value="KdgF"/>
</dbReference>
<dbReference type="Proteomes" id="UP000182427">
    <property type="component" value="Chromosome I"/>
</dbReference>
<dbReference type="PANTHER" id="PTHR40112:SF1">
    <property type="entry name" value="H2HPP ISOMERASE"/>
    <property type="match status" value="1"/>
</dbReference>
<evidence type="ECO:0000259" key="1">
    <source>
        <dbReference type="Pfam" id="PF07883"/>
    </source>
</evidence>
<keyword evidence="3" id="KW-1185">Reference proteome</keyword>
<dbReference type="Pfam" id="PF07883">
    <property type="entry name" value="Cupin_2"/>
    <property type="match status" value="1"/>
</dbReference>
<dbReference type="CDD" id="cd02238">
    <property type="entry name" value="cupin_KdgF"/>
    <property type="match status" value="1"/>
</dbReference>
<dbReference type="InterPro" id="IPR052535">
    <property type="entry name" value="Bacilysin_H2HPP_isomerase"/>
</dbReference>
<gene>
    <name evidence="2" type="ORF">SAMN05444167_3863</name>
</gene>
<feature type="domain" description="Cupin type-2" evidence="1">
    <location>
        <begin position="35"/>
        <end position="94"/>
    </location>
</feature>
<dbReference type="SUPFAM" id="SSF51182">
    <property type="entry name" value="RmlC-like cupins"/>
    <property type="match status" value="1"/>
</dbReference>
<sequence>MLKVIPADDSKMTVPEPGLRRQVMATTEPMMLVRHRMEPGWVGAAHSHPHEQLIYILSGEIALVVDGETYLLHAGDSVMVPGGVVHQASAAVESEVLDVFTPAREDYRL</sequence>
<evidence type="ECO:0000313" key="2">
    <source>
        <dbReference type="EMBL" id="SDF97562.1"/>
    </source>
</evidence>
<dbReference type="EMBL" id="LT629690">
    <property type="protein sequence ID" value="SDF97562.1"/>
    <property type="molecule type" value="Genomic_DNA"/>
</dbReference>
<accession>A0A1G7QGE5</accession>